<keyword evidence="1" id="KW-1133">Transmembrane helix</keyword>
<evidence type="ECO:0000313" key="2">
    <source>
        <dbReference type="EMBL" id="KRM04662.1"/>
    </source>
</evidence>
<keyword evidence="1" id="KW-0812">Transmembrane</keyword>
<dbReference type="AlphaFoldDB" id="A0A0R1VPU4"/>
<name>A0A0R1VPU4_9LACO</name>
<dbReference type="EMBL" id="AZFU01000018">
    <property type="protein sequence ID" value="KRM04662.1"/>
    <property type="molecule type" value="Genomic_DNA"/>
</dbReference>
<proteinExistence type="predicted"/>
<gene>
    <name evidence="2" type="ORF">FC59_GL000540</name>
</gene>
<dbReference type="PATRIC" id="fig|1423767.3.peg.558"/>
<evidence type="ECO:0000313" key="3">
    <source>
        <dbReference type="Proteomes" id="UP000051307"/>
    </source>
</evidence>
<comment type="caution">
    <text evidence="2">The sequence shown here is derived from an EMBL/GenBank/DDBJ whole genome shotgun (WGS) entry which is preliminary data.</text>
</comment>
<evidence type="ECO:0000256" key="1">
    <source>
        <dbReference type="SAM" id="Phobius"/>
    </source>
</evidence>
<organism evidence="2 3">
    <name type="scientific">Lactobacillus kitasatonis DSM 16761 = JCM 1039</name>
    <dbReference type="NCBI Taxonomy" id="1423767"/>
    <lineage>
        <taxon>Bacteria</taxon>
        <taxon>Bacillati</taxon>
        <taxon>Bacillota</taxon>
        <taxon>Bacilli</taxon>
        <taxon>Lactobacillales</taxon>
        <taxon>Lactobacillaceae</taxon>
        <taxon>Lactobacillus</taxon>
    </lineage>
</organism>
<accession>A0A0R1VPU4</accession>
<dbReference type="OrthoDB" id="9903478at2"/>
<reference evidence="2 3" key="1">
    <citation type="journal article" date="2015" name="Genome Announc.">
        <title>Expanding the biotechnology potential of lactobacilli through comparative genomics of 213 strains and associated genera.</title>
        <authorList>
            <person name="Sun Z."/>
            <person name="Harris H.M."/>
            <person name="McCann A."/>
            <person name="Guo C."/>
            <person name="Argimon S."/>
            <person name="Zhang W."/>
            <person name="Yang X."/>
            <person name="Jeffery I.B."/>
            <person name="Cooney J.C."/>
            <person name="Kagawa T.F."/>
            <person name="Liu W."/>
            <person name="Song Y."/>
            <person name="Salvetti E."/>
            <person name="Wrobel A."/>
            <person name="Rasinkangas P."/>
            <person name="Parkhill J."/>
            <person name="Rea M.C."/>
            <person name="O'Sullivan O."/>
            <person name="Ritari J."/>
            <person name="Douillard F.P."/>
            <person name="Paul Ross R."/>
            <person name="Yang R."/>
            <person name="Briner A.E."/>
            <person name="Felis G.E."/>
            <person name="de Vos W.M."/>
            <person name="Barrangou R."/>
            <person name="Klaenhammer T.R."/>
            <person name="Caufield P.W."/>
            <person name="Cui Y."/>
            <person name="Zhang H."/>
            <person name="O'Toole P.W."/>
        </authorList>
    </citation>
    <scope>NUCLEOTIDE SEQUENCE [LARGE SCALE GENOMIC DNA]</scope>
    <source>
        <strain evidence="2 3">DSM 16761</strain>
    </source>
</reference>
<feature type="transmembrane region" description="Helical" evidence="1">
    <location>
        <begin position="6"/>
        <end position="23"/>
    </location>
</feature>
<keyword evidence="1" id="KW-0472">Membrane</keyword>
<feature type="transmembrane region" description="Helical" evidence="1">
    <location>
        <begin position="63"/>
        <end position="82"/>
    </location>
</feature>
<dbReference type="Proteomes" id="UP000051307">
    <property type="component" value="Unassembled WGS sequence"/>
</dbReference>
<sequence>MALWIIGILAILAIVATCLPVTTKYYSRYLVKLRYWNILIIFLIYVLFDVWFLTAISMTDEKVWWIFILINISGITAIYRTYKEIKNINKK</sequence>
<protein>
    <submittedName>
        <fullName evidence="2">Uncharacterized protein</fullName>
    </submittedName>
</protein>
<feature type="transmembrane region" description="Helical" evidence="1">
    <location>
        <begin position="35"/>
        <end position="57"/>
    </location>
</feature>
<dbReference type="RefSeq" id="WP_025015440.1">
    <property type="nucleotide sequence ID" value="NZ_AZFU01000018.1"/>
</dbReference>